<keyword evidence="18" id="KW-0675">Receptor</keyword>
<evidence type="ECO:0000256" key="6">
    <source>
        <dbReference type="ARBA" id="ARBA00022692"/>
    </source>
</evidence>
<dbReference type="FunFam" id="1.10.510.10:FF:000035">
    <property type="entry name" value="Putative receptor-like serine/threonine-protein kinase"/>
    <property type="match status" value="1"/>
</dbReference>
<keyword evidence="11 16" id="KW-0472">Membrane</keyword>
<keyword evidence="9 14" id="KW-0067">ATP-binding</keyword>
<reference evidence="18 19" key="1">
    <citation type="journal article" date="2019" name="Nat. Plants">
        <title>Stout camphor tree genome fills gaps in understanding of flowering plant genome evolution.</title>
        <authorList>
            <person name="Chaw S.M."/>
            <person name="Liu Y.C."/>
            <person name="Wu Y.W."/>
            <person name="Wang H.Y."/>
            <person name="Lin C.I."/>
            <person name="Wu C.S."/>
            <person name="Ke H.M."/>
            <person name="Chang L.Y."/>
            <person name="Hsu C.Y."/>
            <person name="Yang H.T."/>
            <person name="Sudianto E."/>
            <person name="Hsu M.H."/>
            <person name="Wu K.P."/>
            <person name="Wang L.N."/>
            <person name="Leebens-Mack J.H."/>
            <person name="Tsai I.J."/>
        </authorList>
    </citation>
    <scope>NUCLEOTIDE SEQUENCE [LARGE SCALE GENOMIC DNA]</scope>
    <source>
        <strain evidence="19">cv. Chaw 1501</strain>
        <tissue evidence="18">Young leaves</tissue>
    </source>
</reference>
<dbReference type="EC" id="2.7.11.1" evidence="2"/>
<comment type="subcellular location">
    <subcellularLocation>
        <location evidence="1">Membrane</location>
        <topology evidence="1">Single-pass membrane protein</topology>
    </subcellularLocation>
</comment>
<evidence type="ECO:0000256" key="9">
    <source>
        <dbReference type="ARBA" id="ARBA00022840"/>
    </source>
</evidence>
<evidence type="ECO:0000313" key="18">
    <source>
        <dbReference type="EMBL" id="RWR95170.1"/>
    </source>
</evidence>
<comment type="caution">
    <text evidence="18">The sequence shown here is derived from an EMBL/GenBank/DDBJ whole genome shotgun (WGS) entry which is preliminary data.</text>
</comment>
<feature type="compositionally biased region" description="Polar residues" evidence="15">
    <location>
        <begin position="117"/>
        <end position="129"/>
    </location>
</feature>
<dbReference type="SUPFAM" id="SSF56112">
    <property type="entry name" value="Protein kinase-like (PK-like)"/>
    <property type="match status" value="1"/>
</dbReference>
<comment type="catalytic activity">
    <reaction evidence="12">
        <text>L-threonyl-[protein] + ATP = O-phospho-L-threonyl-[protein] + ADP + H(+)</text>
        <dbReference type="Rhea" id="RHEA:46608"/>
        <dbReference type="Rhea" id="RHEA-COMP:11060"/>
        <dbReference type="Rhea" id="RHEA-COMP:11605"/>
        <dbReference type="ChEBI" id="CHEBI:15378"/>
        <dbReference type="ChEBI" id="CHEBI:30013"/>
        <dbReference type="ChEBI" id="CHEBI:30616"/>
        <dbReference type="ChEBI" id="CHEBI:61977"/>
        <dbReference type="ChEBI" id="CHEBI:456216"/>
        <dbReference type="EC" id="2.7.11.1"/>
    </reaction>
</comment>
<dbReference type="GO" id="GO:0016020">
    <property type="term" value="C:membrane"/>
    <property type="evidence" value="ECO:0007669"/>
    <property type="project" value="UniProtKB-SubCell"/>
</dbReference>
<dbReference type="PROSITE" id="PS00107">
    <property type="entry name" value="PROTEIN_KINASE_ATP"/>
    <property type="match status" value="1"/>
</dbReference>
<evidence type="ECO:0000256" key="12">
    <source>
        <dbReference type="ARBA" id="ARBA00047899"/>
    </source>
</evidence>
<dbReference type="OrthoDB" id="4062651at2759"/>
<feature type="compositionally biased region" description="Low complexity" evidence="15">
    <location>
        <begin position="130"/>
        <end position="144"/>
    </location>
</feature>
<evidence type="ECO:0000259" key="17">
    <source>
        <dbReference type="PROSITE" id="PS50011"/>
    </source>
</evidence>
<dbReference type="GO" id="GO:0004674">
    <property type="term" value="F:protein serine/threonine kinase activity"/>
    <property type="evidence" value="ECO:0007669"/>
    <property type="project" value="UniProtKB-KW"/>
</dbReference>
<keyword evidence="5" id="KW-0808">Transferase</keyword>
<gene>
    <name evidence="18" type="ORF">CKAN_02450100</name>
</gene>
<sequence>MSSGGSLNSELSERTFVLGLKVWVLIGIGVGVFTVLILLVLPLCLTARKKPRRALEKLSHTRIPPVSKEIKEVRVEQASGNNYVPGEGILPHIHDKSSSRESDKALIHMGMGRNKNTDNSSQRSSFNQVQQDGGSQSGEEGSSQRTPVHTSSSSSQLTGLPEFSQLGWGHWFTLRDLELATNRFSEENVLGEGGYGIVYRGQLLNGTPVAVKKILDNVGQAEKEFRVEVDAIGHVRHKNLVRLLGYCVEGTHRMLVYEYVNNGNLEQWLHGAMHQRGYLTWEARMKILLGTAKALAYLHEGIEPKVVHRDIKSSNILIDDEFDAKVSDFGMAKLLGTGKSHITTRVMGTFGYVAPEYANTGLLNEKSDIYSFGVVLLEAITGRDPVDYSRPAHEVNLVDWLKNMVGSRRSEEVVDPNMEMRPSTRSFKRALLTALRCVDPDSNKRPKMSQVVRMLESEEYPLPREERRQRRARAGTMDVESQRENSDTDGNDNPDSRSDQRKNRSSKK</sequence>
<dbReference type="InterPro" id="IPR000719">
    <property type="entry name" value="Prot_kinase_dom"/>
</dbReference>
<keyword evidence="4" id="KW-0597">Phosphoprotein</keyword>
<keyword evidence="8 18" id="KW-0418">Kinase</keyword>
<keyword evidence="19" id="KW-1185">Reference proteome</keyword>
<dbReference type="FunFam" id="3.30.200.20:FF:000083">
    <property type="entry name" value="Putative receptor-like protein kinase"/>
    <property type="match status" value="1"/>
</dbReference>
<dbReference type="SMART" id="SM00220">
    <property type="entry name" value="S_TKc"/>
    <property type="match status" value="1"/>
</dbReference>
<evidence type="ECO:0000256" key="11">
    <source>
        <dbReference type="ARBA" id="ARBA00023136"/>
    </source>
</evidence>
<evidence type="ECO:0000256" key="14">
    <source>
        <dbReference type="PROSITE-ProRule" id="PRU10141"/>
    </source>
</evidence>
<evidence type="ECO:0000256" key="4">
    <source>
        <dbReference type="ARBA" id="ARBA00022553"/>
    </source>
</evidence>
<dbReference type="EMBL" id="QPKB01000011">
    <property type="protein sequence ID" value="RWR95170.1"/>
    <property type="molecule type" value="Genomic_DNA"/>
</dbReference>
<evidence type="ECO:0000256" key="2">
    <source>
        <dbReference type="ARBA" id="ARBA00012513"/>
    </source>
</evidence>
<dbReference type="PANTHER" id="PTHR47984:SF14">
    <property type="entry name" value="OS01G0323000 PROTEIN"/>
    <property type="match status" value="1"/>
</dbReference>
<dbReference type="InterPro" id="IPR017441">
    <property type="entry name" value="Protein_kinase_ATP_BS"/>
</dbReference>
<name>A0A3S3N3D3_9MAGN</name>
<dbReference type="Proteomes" id="UP000283530">
    <property type="component" value="Unassembled WGS sequence"/>
</dbReference>
<evidence type="ECO:0000256" key="10">
    <source>
        <dbReference type="ARBA" id="ARBA00022989"/>
    </source>
</evidence>
<dbReference type="InterPro" id="IPR011009">
    <property type="entry name" value="Kinase-like_dom_sf"/>
</dbReference>
<feature type="transmembrane region" description="Helical" evidence="16">
    <location>
        <begin position="20"/>
        <end position="45"/>
    </location>
</feature>
<dbReference type="PROSITE" id="PS50011">
    <property type="entry name" value="PROTEIN_KINASE_DOM"/>
    <property type="match status" value="1"/>
</dbReference>
<feature type="compositionally biased region" description="Polar residues" evidence="15">
    <location>
        <begin position="145"/>
        <end position="158"/>
    </location>
</feature>
<evidence type="ECO:0000256" key="1">
    <source>
        <dbReference type="ARBA" id="ARBA00004167"/>
    </source>
</evidence>
<dbReference type="GO" id="GO:0005524">
    <property type="term" value="F:ATP binding"/>
    <property type="evidence" value="ECO:0007669"/>
    <property type="project" value="UniProtKB-UniRule"/>
</dbReference>
<proteinExistence type="predicted"/>
<dbReference type="Pfam" id="PF00069">
    <property type="entry name" value="Pkinase"/>
    <property type="match status" value="1"/>
</dbReference>
<dbReference type="STRING" id="337451.A0A3S3N3D3"/>
<dbReference type="Gene3D" id="1.10.510.10">
    <property type="entry name" value="Transferase(Phosphotransferase) domain 1"/>
    <property type="match status" value="1"/>
</dbReference>
<dbReference type="InterPro" id="IPR052232">
    <property type="entry name" value="RLK_Ser/Thr-Kinase"/>
</dbReference>
<evidence type="ECO:0000256" key="7">
    <source>
        <dbReference type="ARBA" id="ARBA00022741"/>
    </source>
</evidence>
<feature type="region of interest" description="Disordered" evidence="15">
    <location>
        <begin position="81"/>
        <end position="159"/>
    </location>
</feature>
<keyword evidence="10 16" id="KW-1133">Transmembrane helix</keyword>
<protein>
    <recommendedName>
        <fullName evidence="2">non-specific serine/threonine protein kinase</fullName>
        <ecNumber evidence="2">2.7.11.1</ecNumber>
    </recommendedName>
</protein>
<dbReference type="PANTHER" id="PTHR47984">
    <property type="entry name" value="OS01G0323000 PROTEIN"/>
    <property type="match status" value="1"/>
</dbReference>
<evidence type="ECO:0000256" key="13">
    <source>
        <dbReference type="ARBA" id="ARBA00048679"/>
    </source>
</evidence>
<dbReference type="AlphaFoldDB" id="A0A3S3N3D3"/>
<dbReference type="PROSITE" id="PS00108">
    <property type="entry name" value="PROTEIN_KINASE_ST"/>
    <property type="match status" value="1"/>
</dbReference>
<dbReference type="CDD" id="cd14066">
    <property type="entry name" value="STKc_IRAK"/>
    <property type="match status" value="1"/>
</dbReference>
<dbReference type="InterPro" id="IPR008271">
    <property type="entry name" value="Ser/Thr_kinase_AS"/>
</dbReference>
<feature type="compositionally biased region" description="Basic and acidic residues" evidence="15">
    <location>
        <begin position="92"/>
        <end position="106"/>
    </location>
</feature>
<keyword evidence="6 16" id="KW-0812">Transmembrane</keyword>
<feature type="binding site" evidence="14">
    <location>
        <position position="213"/>
    </location>
    <ligand>
        <name>ATP</name>
        <dbReference type="ChEBI" id="CHEBI:30616"/>
    </ligand>
</feature>
<accession>A0A3S3N3D3</accession>
<organism evidence="18 19">
    <name type="scientific">Cinnamomum micranthum f. kanehirae</name>
    <dbReference type="NCBI Taxonomy" id="337451"/>
    <lineage>
        <taxon>Eukaryota</taxon>
        <taxon>Viridiplantae</taxon>
        <taxon>Streptophyta</taxon>
        <taxon>Embryophyta</taxon>
        <taxon>Tracheophyta</taxon>
        <taxon>Spermatophyta</taxon>
        <taxon>Magnoliopsida</taxon>
        <taxon>Magnoliidae</taxon>
        <taxon>Laurales</taxon>
        <taxon>Lauraceae</taxon>
        <taxon>Cinnamomum</taxon>
    </lineage>
</organism>
<feature type="domain" description="Protein kinase" evidence="17">
    <location>
        <begin position="184"/>
        <end position="448"/>
    </location>
</feature>
<evidence type="ECO:0000256" key="5">
    <source>
        <dbReference type="ARBA" id="ARBA00022679"/>
    </source>
</evidence>
<evidence type="ECO:0000256" key="16">
    <source>
        <dbReference type="SAM" id="Phobius"/>
    </source>
</evidence>
<feature type="region of interest" description="Disordered" evidence="15">
    <location>
        <begin position="455"/>
        <end position="508"/>
    </location>
</feature>
<evidence type="ECO:0000313" key="19">
    <source>
        <dbReference type="Proteomes" id="UP000283530"/>
    </source>
</evidence>
<comment type="catalytic activity">
    <reaction evidence="13">
        <text>L-seryl-[protein] + ATP = O-phospho-L-seryl-[protein] + ADP + H(+)</text>
        <dbReference type="Rhea" id="RHEA:17989"/>
        <dbReference type="Rhea" id="RHEA-COMP:9863"/>
        <dbReference type="Rhea" id="RHEA-COMP:11604"/>
        <dbReference type="ChEBI" id="CHEBI:15378"/>
        <dbReference type="ChEBI" id="CHEBI:29999"/>
        <dbReference type="ChEBI" id="CHEBI:30616"/>
        <dbReference type="ChEBI" id="CHEBI:83421"/>
        <dbReference type="ChEBI" id="CHEBI:456216"/>
        <dbReference type="EC" id="2.7.11.1"/>
    </reaction>
</comment>
<evidence type="ECO:0000256" key="15">
    <source>
        <dbReference type="SAM" id="MobiDB-lite"/>
    </source>
</evidence>
<dbReference type="Gene3D" id="3.30.200.20">
    <property type="entry name" value="Phosphorylase Kinase, domain 1"/>
    <property type="match status" value="1"/>
</dbReference>
<evidence type="ECO:0000256" key="8">
    <source>
        <dbReference type="ARBA" id="ARBA00022777"/>
    </source>
</evidence>
<keyword evidence="3" id="KW-0723">Serine/threonine-protein kinase</keyword>
<keyword evidence="7 14" id="KW-0547">Nucleotide-binding</keyword>
<evidence type="ECO:0000256" key="3">
    <source>
        <dbReference type="ARBA" id="ARBA00022527"/>
    </source>
</evidence>